<dbReference type="PATRIC" id="fig|1229493.5.peg.968"/>
<reference evidence="1 2" key="1">
    <citation type="submission" date="2014-07" db="EMBL/GenBank/DDBJ databases">
        <title>Unique and conserved regions in Vibrio harveyi and related species in comparison with the shrimp pathogen Vibrio harveyi CAIM 1792.</title>
        <authorList>
            <person name="Espinoza-Valles I."/>
            <person name="Vora G."/>
            <person name="Leekitcharoenphon P."/>
            <person name="Ussery D."/>
            <person name="Hoj L."/>
            <person name="Gomez-Gil B."/>
        </authorList>
    </citation>
    <scope>NUCLEOTIDE SEQUENCE [LARGE SCALE GENOMIC DNA]</scope>
    <source>
        <strain evidence="2">CAIM 1854 / LMG 25443</strain>
    </source>
</reference>
<proteinExistence type="predicted"/>
<comment type="caution">
    <text evidence="1">The sequence shown here is derived from an EMBL/GenBank/DDBJ whole genome shotgun (WGS) entry which is preliminary data.</text>
</comment>
<evidence type="ECO:0000313" key="2">
    <source>
        <dbReference type="Proteomes" id="UP000031586"/>
    </source>
</evidence>
<evidence type="ECO:0000313" key="1">
    <source>
        <dbReference type="EMBL" id="KIF53148.1"/>
    </source>
</evidence>
<gene>
    <name evidence="1" type="ORF">H735_09420</name>
</gene>
<dbReference type="AlphaFoldDB" id="A0A0C1VTB8"/>
<dbReference type="EMBL" id="JPRD01000015">
    <property type="protein sequence ID" value="KIF53148.1"/>
    <property type="molecule type" value="Genomic_DNA"/>
</dbReference>
<sequence length="144" mass="16551">MHSSELIELLNEVDELICSTKKTNGYPGIITTGVFIERTTEDECKKAISEMQSEQEWLVMDFDMEDPTMGGYTLNLIHKDGRACGQSWVILFPLEGELNDVYENKINVIQLIEEYKRPQIEVTLYIQNGTLCKSPDVNYQMIVH</sequence>
<accession>A0A0C1VTB8</accession>
<organism evidence="1 2">
    <name type="scientific">Vibrio owensii CAIM 1854 = LMG 25443</name>
    <dbReference type="NCBI Taxonomy" id="1229493"/>
    <lineage>
        <taxon>Bacteria</taxon>
        <taxon>Pseudomonadati</taxon>
        <taxon>Pseudomonadota</taxon>
        <taxon>Gammaproteobacteria</taxon>
        <taxon>Vibrionales</taxon>
        <taxon>Vibrionaceae</taxon>
        <taxon>Vibrio</taxon>
    </lineage>
</organism>
<dbReference type="RefSeq" id="WP_020194326.1">
    <property type="nucleotide sequence ID" value="NZ_BAOH01000005.1"/>
</dbReference>
<dbReference type="Proteomes" id="UP000031586">
    <property type="component" value="Unassembled WGS sequence"/>
</dbReference>
<name>A0A0C1VTB8_9VIBR</name>
<protein>
    <submittedName>
        <fullName evidence="1">Uncharacterized protein</fullName>
    </submittedName>
</protein>